<evidence type="ECO:0000313" key="1">
    <source>
        <dbReference type="EMBL" id="UJO21853.1"/>
    </source>
</evidence>
<name>A0A9Q8PG44_PASFU</name>
<dbReference type="EMBL" id="CP090171">
    <property type="protein sequence ID" value="UJO21853.1"/>
    <property type="molecule type" value="Genomic_DNA"/>
</dbReference>
<dbReference type="InterPro" id="IPR038883">
    <property type="entry name" value="AN11006-like"/>
</dbReference>
<accession>A0A9Q8PG44</accession>
<dbReference type="GeneID" id="71989455"/>
<dbReference type="KEGG" id="ffu:CLAFUR5_09577"/>
<gene>
    <name evidence="1" type="ORF">CLAFUR5_09577</name>
</gene>
<dbReference type="Proteomes" id="UP000756132">
    <property type="component" value="Chromosome 9"/>
</dbReference>
<dbReference type="PANTHER" id="PTHR42085">
    <property type="entry name" value="F-BOX DOMAIN-CONTAINING PROTEIN"/>
    <property type="match status" value="1"/>
</dbReference>
<proteinExistence type="predicted"/>
<reference evidence="1" key="2">
    <citation type="journal article" date="2022" name="Microb. Genom.">
        <title>A chromosome-scale genome assembly of the tomato pathogen Cladosporium fulvum reveals a compartmentalized genome architecture and the presence of a dispensable chromosome.</title>
        <authorList>
            <person name="Zaccaron A.Z."/>
            <person name="Chen L.H."/>
            <person name="Samaras A."/>
            <person name="Stergiopoulos I."/>
        </authorList>
    </citation>
    <scope>NUCLEOTIDE SEQUENCE</scope>
    <source>
        <strain evidence="1">Race5_Kim</strain>
    </source>
</reference>
<keyword evidence="2" id="KW-1185">Reference proteome</keyword>
<evidence type="ECO:0000313" key="2">
    <source>
        <dbReference type="Proteomes" id="UP000756132"/>
    </source>
</evidence>
<dbReference type="RefSeq" id="XP_047766219.1">
    <property type="nucleotide sequence ID" value="XM_047908725.1"/>
</dbReference>
<dbReference type="OrthoDB" id="62952at2759"/>
<reference evidence="1" key="1">
    <citation type="submission" date="2021-12" db="EMBL/GenBank/DDBJ databases">
        <authorList>
            <person name="Zaccaron A."/>
            <person name="Stergiopoulos I."/>
        </authorList>
    </citation>
    <scope>NUCLEOTIDE SEQUENCE</scope>
    <source>
        <strain evidence="1">Race5_Kim</strain>
    </source>
</reference>
<organism evidence="1 2">
    <name type="scientific">Passalora fulva</name>
    <name type="common">Tomato leaf mold</name>
    <name type="synonym">Cladosporium fulvum</name>
    <dbReference type="NCBI Taxonomy" id="5499"/>
    <lineage>
        <taxon>Eukaryota</taxon>
        <taxon>Fungi</taxon>
        <taxon>Dikarya</taxon>
        <taxon>Ascomycota</taxon>
        <taxon>Pezizomycotina</taxon>
        <taxon>Dothideomycetes</taxon>
        <taxon>Dothideomycetidae</taxon>
        <taxon>Mycosphaerellales</taxon>
        <taxon>Mycosphaerellaceae</taxon>
        <taxon>Fulvia</taxon>
    </lineage>
</organism>
<dbReference type="AlphaFoldDB" id="A0A9Q8PG44"/>
<protein>
    <submittedName>
        <fullName evidence="1">Uncharacterized protein</fullName>
    </submittedName>
</protein>
<dbReference type="PANTHER" id="PTHR42085:SF1">
    <property type="entry name" value="F-BOX DOMAIN-CONTAINING PROTEIN"/>
    <property type="match status" value="1"/>
</dbReference>
<sequence length="121" mass="13817">MASSTTTTTTSSRLLALPAELRNRIYEQALYHNRKAGHVGAVALLRTCRKIHGEAYKLFLENSDGGANMSARDIGDWFEEWKFKRMQWDELDNWDDAVQQELDELIKRLDAEGKDISTLGD</sequence>